<dbReference type="EMBL" id="JAPQKH010000001">
    <property type="protein sequence ID" value="KAJ5116873.1"/>
    <property type="molecule type" value="Genomic_DNA"/>
</dbReference>
<evidence type="ECO:0000256" key="6">
    <source>
        <dbReference type="ARBA" id="ARBA00023136"/>
    </source>
</evidence>
<reference evidence="10" key="2">
    <citation type="journal article" date="2023" name="IMA Fungus">
        <title>Comparative genomic study of the Penicillium genus elucidates a diverse pangenome and 15 lateral gene transfer events.</title>
        <authorList>
            <person name="Petersen C."/>
            <person name="Sorensen T."/>
            <person name="Nielsen M.R."/>
            <person name="Sondergaard T.E."/>
            <person name="Sorensen J.L."/>
            <person name="Fitzpatrick D.A."/>
            <person name="Frisvad J.C."/>
            <person name="Nielsen K.L."/>
        </authorList>
    </citation>
    <scope>NUCLEOTIDE SEQUENCE</scope>
    <source>
        <strain evidence="10">IBT 30069</strain>
    </source>
</reference>
<evidence type="ECO:0000259" key="9">
    <source>
        <dbReference type="Pfam" id="PF00324"/>
    </source>
</evidence>
<keyword evidence="3 8" id="KW-0812">Transmembrane</keyword>
<dbReference type="OrthoDB" id="3900342at2759"/>
<name>A0A9W9GF00_9EURO</name>
<evidence type="ECO:0000256" key="8">
    <source>
        <dbReference type="SAM" id="Phobius"/>
    </source>
</evidence>
<dbReference type="Proteomes" id="UP001149165">
    <property type="component" value="Unassembled WGS sequence"/>
</dbReference>
<dbReference type="InterPro" id="IPR050524">
    <property type="entry name" value="APC_YAT"/>
</dbReference>
<evidence type="ECO:0000256" key="4">
    <source>
        <dbReference type="ARBA" id="ARBA00022970"/>
    </source>
</evidence>
<feature type="transmembrane region" description="Helical" evidence="8">
    <location>
        <begin position="200"/>
        <end position="218"/>
    </location>
</feature>
<evidence type="ECO:0000256" key="5">
    <source>
        <dbReference type="ARBA" id="ARBA00022989"/>
    </source>
</evidence>
<feature type="compositionally biased region" description="Polar residues" evidence="7">
    <location>
        <begin position="1"/>
        <end position="11"/>
    </location>
</feature>
<accession>A0A9W9GF00</accession>
<feature type="transmembrane region" description="Helical" evidence="8">
    <location>
        <begin position="406"/>
        <end position="429"/>
    </location>
</feature>
<dbReference type="PANTHER" id="PTHR43341:SF26">
    <property type="entry name" value="GENERAL AMINO ACID PERMEASE AGP3"/>
    <property type="match status" value="1"/>
</dbReference>
<gene>
    <name evidence="10" type="ORF">N7456_001221</name>
</gene>
<keyword evidence="11" id="KW-1185">Reference proteome</keyword>
<organism evidence="10 11">
    <name type="scientific">Penicillium angulare</name>
    <dbReference type="NCBI Taxonomy" id="116970"/>
    <lineage>
        <taxon>Eukaryota</taxon>
        <taxon>Fungi</taxon>
        <taxon>Dikarya</taxon>
        <taxon>Ascomycota</taxon>
        <taxon>Pezizomycotina</taxon>
        <taxon>Eurotiomycetes</taxon>
        <taxon>Eurotiomycetidae</taxon>
        <taxon>Eurotiales</taxon>
        <taxon>Aspergillaceae</taxon>
        <taxon>Penicillium</taxon>
    </lineage>
</organism>
<dbReference type="FunFam" id="1.20.1740.10:FF:000001">
    <property type="entry name" value="Amino acid permease"/>
    <property type="match status" value="1"/>
</dbReference>
<dbReference type="PIRSF" id="PIRSF006060">
    <property type="entry name" value="AA_transporter"/>
    <property type="match status" value="1"/>
</dbReference>
<feature type="transmembrane region" description="Helical" evidence="8">
    <location>
        <begin position="238"/>
        <end position="258"/>
    </location>
</feature>
<comment type="subcellular location">
    <subcellularLocation>
        <location evidence="1">Membrane</location>
        <topology evidence="1">Multi-pass membrane protein</topology>
    </subcellularLocation>
</comment>
<evidence type="ECO:0000313" key="10">
    <source>
        <dbReference type="EMBL" id="KAJ5116873.1"/>
    </source>
</evidence>
<evidence type="ECO:0000256" key="2">
    <source>
        <dbReference type="ARBA" id="ARBA00022448"/>
    </source>
</evidence>
<dbReference type="InterPro" id="IPR004841">
    <property type="entry name" value="AA-permease/SLC12A_dom"/>
</dbReference>
<feature type="transmembrane region" description="Helical" evidence="8">
    <location>
        <begin position="85"/>
        <end position="105"/>
    </location>
</feature>
<evidence type="ECO:0000256" key="7">
    <source>
        <dbReference type="SAM" id="MobiDB-lite"/>
    </source>
</evidence>
<dbReference type="Gene3D" id="1.20.1740.10">
    <property type="entry name" value="Amino acid/polyamine transporter I"/>
    <property type="match status" value="1"/>
</dbReference>
<comment type="caution">
    <text evidence="10">The sequence shown here is derived from an EMBL/GenBank/DDBJ whole genome shotgun (WGS) entry which is preliminary data.</text>
</comment>
<keyword evidence="4" id="KW-0029">Amino-acid transport</keyword>
<feature type="transmembrane region" description="Helical" evidence="8">
    <location>
        <begin position="167"/>
        <end position="188"/>
    </location>
</feature>
<dbReference type="GO" id="GO:0015171">
    <property type="term" value="F:amino acid transmembrane transporter activity"/>
    <property type="evidence" value="ECO:0007669"/>
    <property type="project" value="TreeGrafter"/>
</dbReference>
<proteinExistence type="predicted"/>
<dbReference type="InterPro" id="IPR004840">
    <property type="entry name" value="Amino_acid_permease_CS"/>
</dbReference>
<feature type="transmembrane region" description="Helical" evidence="8">
    <location>
        <begin position="332"/>
        <end position="352"/>
    </location>
</feature>
<feature type="transmembrane region" description="Helical" evidence="8">
    <location>
        <begin position="60"/>
        <end position="79"/>
    </location>
</feature>
<feature type="transmembrane region" description="Helical" evidence="8">
    <location>
        <begin position="279"/>
        <end position="300"/>
    </location>
</feature>
<keyword evidence="6 8" id="KW-0472">Membrane</keyword>
<dbReference type="GO" id="GO:0016020">
    <property type="term" value="C:membrane"/>
    <property type="evidence" value="ECO:0007669"/>
    <property type="project" value="UniProtKB-SubCell"/>
</dbReference>
<dbReference type="PROSITE" id="PS00218">
    <property type="entry name" value="AMINO_ACID_PERMEASE_1"/>
    <property type="match status" value="1"/>
</dbReference>
<reference evidence="10" key="1">
    <citation type="submission" date="2022-11" db="EMBL/GenBank/DDBJ databases">
        <authorList>
            <person name="Petersen C."/>
        </authorList>
    </citation>
    <scope>NUCLEOTIDE SEQUENCE</scope>
    <source>
        <strain evidence="10">IBT 30069</strain>
    </source>
</reference>
<evidence type="ECO:0000256" key="3">
    <source>
        <dbReference type="ARBA" id="ARBA00022692"/>
    </source>
</evidence>
<evidence type="ECO:0000256" key="1">
    <source>
        <dbReference type="ARBA" id="ARBA00004141"/>
    </source>
</evidence>
<feature type="region of interest" description="Disordered" evidence="7">
    <location>
        <begin position="1"/>
        <end position="29"/>
    </location>
</feature>
<feature type="transmembrane region" description="Helical" evidence="8">
    <location>
        <begin position="449"/>
        <end position="470"/>
    </location>
</feature>
<keyword evidence="5 8" id="KW-1133">Transmembrane helix</keyword>
<sequence>MSQSDDFNASTYRMPIQDGGVDKNVKTSSGGEIVRDEEDVVTDPFAAPLKRQLKSRHLQMIAIGGIIGPGLLVSSGNALHEGGPAGSLISFCLVGIIVFFVMQSLGEMATIIPVTGSFTEYAARFIDDALAFALGWAYWYLWVTVLANEYNSVSLVIQYWTTAVPQWGWILIFWFLFLTLSNLGILAYGEMEFWLSVIKVLALIVFFILAICISTGGIGPQTIGFKYWDHPGAFADGINGVAKTFVVAGTLYAGTEMVGITAGESKNPRTAVPRAIKQVFWRILIFYIGTIFFIGILIPWNDKQLLGNGSKTASSPLTIALTDAGILPAAHLINALIVISVISAGNSSLYVASRTLLFMSRNGKAPKFIGRTNRAGVPWVGLIFTNVFACIVFLEQSSSAGTVYSALITLSGVATFIVWSVIGVCHIRFRRALVAQGEDPSKLPYQAAFYPYGTYLALAGNIFLVFFQGYTCFLNPFSSTDFVINYVLLPVFVLFFVVYKVWNKTKFVRLEDMDIWTGRREFIEDDADEADRSKWWSKIYSVVVG</sequence>
<keyword evidence="2" id="KW-0813">Transport</keyword>
<protein>
    <recommendedName>
        <fullName evidence="9">Amino acid permease/ SLC12A domain-containing protein</fullName>
    </recommendedName>
</protein>
<feature type="transmembrane region" description="Helical" evidence="8">
    <location>
        <begin position="482"/>
        <end position="502"/>
    </location>
</feature>
<dbReference type="Pfam" id="PF00324">
    <property type="entry name" value="AA_permease"/>
    <property type="match status" value="1"/>
</dbReference>
<feature type="transmembrane region" description="Helical" evidence="8">
    <location>
        <begin position="125"/>
        <end position="147"/>
    </location>
</feature>
<feature type="transmembrane region" description="Helical" evidence="8">
    <location>
        <begin position="373"/>
        <end position="394"/>
    </location>
</feature>
<dbReference type="PANTHER" id="PTHR43341">
    <property type="entry name" value="AMINO ACID PERMEASE"/>
    <property type="match status" value="1"/>
</dbReference>
<feature type="domain" description="Amino acid permease/ SLC12A" evidence="9">
    <location>
        <begin position="57"/>
        <end position="508"/>
    </location>
</feature>
<dbReference type="AlphaFoldDB" id="A0A9W9GF00"/>
<evidence type="ECO:0000313" key="11">
    <source>
        <dbReference type="Proteomes" id="UP001149165"/>
    </source>
</evidence>